<dbReference type="InterPro" id="IPR011044">
    <property type="entry name" value="Quino_amine_DH_bsu"/>
</dbReference>
<dbReference type="AlphaFoldDB" id="A0A8H6X5B8"/>
<dbReference type="Proteomes" id="UP000620124">
    <property type="component" value="Unassembled WGS sequence"/>
</dbReference>
<gene>
    <name evidence="1" type="ORF">MVEN_02280900</name>
</gene>
<reference evidence="1" key="1">
    <citation type="submission" date="2020-05" db="EMBL/GenBank/DDBJ databases">
        <title>Mycena genomes resolve the evolution of fungal bioluminescence.</title>
        <authorList>
            <person name="Tsai I.J."/>
        </authorList>
    </citation>
    <scope>NUCLEOTIDE SEQUENCE</scope>
    <source>
        <strain evidence="1">CCC161011</strain>
    </source>
</reference>
<dbReference type="EMBL" id="JACAZI010000026">
    <property type="protein sequence ID" value="KAF7334514.1"/>
    <property type="molecule type" value="Genomic_DNA"/>
</dbReference>
<comment type="caution">
    <text evidence="1">The sequence shown here is derived from an EMBL/GenBank/DDBJ whole genome shotgun (WGS) entry which is preliminary data.</text>
</comment>
<keyword evidence="2" id="KW-1185">Reference proteome</keyword>
<accession>A0A8H6X5B8</accession>
<evidence type="ECO:0000313" key="1">
    <source>
        <dbReference type="EMBL" id="KAF7334514.1"/>
    </source>
</evidence>
<organism evidence="1 2">
    <name type="scientific">Mycena venus</name>
    <dbReference type="NCBI Taxonomy" id="2733690"/>
    <lineage>
        <taxon>Eukaryota</taxon>
        <taxon>Fungi</taxon>
        <taxon>Dikarya</taxon>
        <taxon>Basidiomycota</taxon>
        <taxon>Agaricomycotina</taxon>
        <taxon>Agaricomycetes</taxon>
        <taxon>Agaricomycetidae</taxon>
        <taxon>Agaricales</taxon>
        <taxon>Marasmiineae</taxon>
        <taxon>Mycenaceae</taxon>
        <taxon>Mycena</taxon>
    </lineage>
</organism>
<protein>
    <submittedName>
        <fullName evidence="1">Uncharacterized protein</fullName>
    </submittedName>
</protein>
<dbReference type="OrthoDB" id="3026076at2759"/>
<sequence>MTTISSFSATPIDYAHPYIICHDASSKTLSVWTCAGELEQHATLEGEASSTARSYVVAPDRIVTQSVDGIESTILVHSLPDGQLLDAQALGSGAVYISRRGLIAKWDDKRAQWQVYGLAENGKLTVLGDLSGPVEEALDSPPGSDIPQGVYLTAEAFIHSQVRYPDPTVHLTRLSSVPPRRASFGLTRAPPDDIPGVIMNSMLVDAVPISSSSSPSFVMAHVEQVLGFNEDYPKTALRSIDPQTLALGWCTLIDQQTEWLRYSAATGAVVAYGWMGVEQGTGIIVLDAATGTVLRAEPIGKPKEKCGALGAGVHCDLTPAGDTLVVVFGDGQLAVAPLGTFVANGFVREGDSGVLVTIPCPEFALSTPINSKERRSKVNGTWAWIKRAFVGDGFVVVIPNKGSDFAVLRW</sequence>
<proteinExistence type="predicted"/>
<dbReference type="SUPFAM" id="SSF50969">
    <property type="entry name" value="YVTN repeat-like/Quinoprotein amine dehydrogenase"/>
    <property type="match status" value="1"/>
</dbReference>
<name>A0A8H6X5B8_9AGAR</name>
<evidence type="ECO:0000313" key="2">
    <source>
        <dbReference type="Proteomes" id="UP000620124"/>
    </source>
</evidence>